<dbReference type="InterPro" id="IPR051704">
    <property type="entry name" value="FAD_aromatic-hydroxylase"/>
</dbReference>
<sequence length="403" mass="44523">MTKTQDGGHRVLVVGLGISGITTALRLREIGWTPVIIERAPERRTGGYFVGLFGAGKAAARRMGVLDRIKDRTSVGGHNFEIDRTGNRRVSIGFRDLPGKPLMLLRGDVEQAAFEGLPDDVEIRFGTVPTAITQDADGVTVTLSGGGRTSTERFDLVVGADGLRSSVRQMVFGPHESYLHRFDKMVAAFALPDSLSELAGGDGATLLEPGRSMWIFPFADHAPCAMLSWQTEDVDAEFTKPHAERLREVFGPEPLGRALEETLAAAEHAEAMLFDSIAQVRMGRWSRGRVVLVGDSAWCVTLWAGMGVSAGLAGADLLATMLQRYPVDRALAEWERRLRPYIDFYQHNAVQQRAFFLPVNRWEMLLRRFLTRGHKMPVVGRFIEQQRTSGKASRMKEADIACV</sequence>
<dbReference type="OrthoDB" id="4293235at2"/>
<gene>
    <name evidence="2" type="ORF">SAMN04488000_11571</name>
</gene>
<dbReference type="GO" id="GO:0071949">
    <property type="term" value="F:FAD binding"/>
    <property type="evidence" value="ECO:0007669"/>
    <property type="project" value="InterPro"/>
</dbReference>
<dbReference type="Proteomes" id="UP000199503">
    <property type="component" value="Unassembled WGS sequence"/>
</dbReference>
<dbReference type="AlphaFoldDB" id="A0A1H9U713"/>
<evidence type="ECO:0000313" key="3">
    <source>
        <dbReference type="Proteomes" id="UP000199503"/>
    </source>
</evidence>
<reference evidence="3" key="1">
    <citation type="submission" date="2016-10" db="EMBL/GenBank/DDBJ databases">
        <authorList>
            <person name="Varghese N."/>
            <person name="Submissions S."/>
        </authorList>
    </citation>
    <scope>NUCLEOTIDE SEQUENCE [LARGE SCALE GENOMIC DNA]</scope>
    <source>
        <strain evidence="3">DSM 44437</strain>
    </source>
</reference>
<dbReference type="PANTHER" id="PTHR46865">
    <property type="entry name" value="OXIDOREDUCTASE-RELATED"/>
    <property type="match status" value="1"/>
</dbReference>
<dbReference type="PRINTS" id="PR00420">
    <property type="entry name" value="RNGMNOXGNASE"/>
</dbReference>
<dbReference type="InterPro" id="IPR002938">
    <property type="entry name" value="FAD-bd"/>
</dbReference>
<dbReference type="Gene3D" id="3.30.9.10">
    <property type="entry name" value="D-Amino Acid Oxidase, subunit A, domain 2"/>
    <property type="match status" value="1"/>
</dbReference>
<name>A0A1H9U713_9PSEU</name>
<keyword evidence="3" id="KW-1185">Reference proteome</keyword>
<dbReference type="Pfam" id="PF01494">
    <property type="entry name" value="FAD_binding_3"/>
    <property type="match status" value="1"/>
</dbReference>
<dbReference type="EMBL" id="FOFV01000015">
    <property type="protein sequence ID" value="SES05370.1"/>
    <property type="molecule type" value="Genomic_DNA"/>
</dbReference>
<evidence type="ECO:0000313" key="2">
    <source>
        <dbReference type="EMBL" id="SES05370.1"/>
    </source>
</evidence>
<dbReference type="InterPro" id="IPR036188">
    <property type="entry name" value="FAD/NAD-bd_sf"/>
</dbReference>
<dbReference type="PANTHER" id="PTHR46865:SF8">
    <property type="entry name" value="POSSIBLE OXIDOREDUCTASE"/>
    <property type="match status" value="1"/>
</dbReference>
<dbReference type="Gene3D" id="3.50.50.60">
    <property type="entry name" value="FAD/NAD(P)-binding domain"/>
    <property type="match status" value="1"/>
</dbReference>
<dbReference type="SUPFAM" id="SSF51905">
    <property type="entry name" value="FAD/NAD(P)-binding domain"/>
    <property type="match status" value="1"/>
</dbReference>
<evidence type="ECO:0000259" key="1">
    <source>
        <dbReference type="Pfam" id="PF01494"/>
    </source>
</evidence>
<accession>A0A1H9U713</accession>
<feature type="domain" description="FAD-binding" evidence="1">
    <location>
        <begin position="10"/>
        <end position="322"/>
    </location>
</feature>
<organism evidence="2 3">
    <name type="scientific">Lentzea albida</name>
    <dbReference type="NCBI Taxonomy" id="65499"/>
    <lineage>
        <taxon>Bacteria</taxon>
        <taxon>Bacillati</taxon>
        <taxon>Actinomycetota</taxon>
        <taxon>Actinomycetes</taxon>
        <taxon>Pseudonocardiales</taxon>
        <taxon>Pseudonocardiaceae</taxon>
        <taxon>Lentzea</taxon>
    </lineage>
</organism>
<dbReference type="RefSeq" id="WP_089922105.1">
    <property type="nucleotide sequence ID" value="NZ_FOFV01000015.1"/>
</dbReference>
<proteinExistence type="predicted"/>
<dbReference type="STRING" id="65499.SAMN04488000_11571"/>
<protein>
    <submittedName>
        <fullName evidence="2">2-polyprenyl-6-methoxyphenol hydroxylase</fullName>
    </submittedName>
</protein>